<dbReference type="EMBL" id="QGKV02000649">
    <property type="protein sequence ID" value="KAF3578632.1"/>
    <property type="molecule type" value="Genomic_DNA"/>
</dbReference>
<name>A0ABQ7DL01_BRACR</name>
<keyword evidence="2" id="KW-1185">Reference proteome</keyword>
<comment type="caution">
    <text evidence="1">The sequence shown here is derived from an EMBL/GenBank/DDBJ whole genome shotgun (WGS) entry which is preliminary data.</text>
</comment>
<evidence type="ECO:0000313" key="2">
    <source>
        <dbReference type="Proteomes" id="UP000266723"/>
    </source>
</evidence>
<protein>
    <submittedName>
        <fullName evidence="1">Uncharacterized protein</fullName>
    </submittedName>
</protein>
<proteinExistence type="predicted"/>
<organism evidence="1 2">
    <name type="scientific">Brassica cretica</name>
    <name type="common">Mustard</name>
    <dbReference type="NCBI Taxonomy" id="69181"/>
    <lineage>
        <taxon>Eukaryota</taxon>
        <taxon>Viridiplantae</taxon>
        <taxon>Streptophyta</taxon>
        <taxon>Embryophyta</taxon>
        <taxon>Tracheophyta</taxon>
        <taxon>Spermatophyta</taxon>
        <taxon>Magnoliopsida</taxon>
        <taxon>eudicotyledons</taxon>
        <taxon>Gunneridae</taxon>
        <taxon>Pentapetalae</taxon>
        <taxon>rosids</taxon>
        <taxon>malvids</taxon>
        <taxon>Brassicales</taxon>
        <taxon>Brassicaceae</taxon>
        <taxon>Brassiceae</taxon>
        <taxon>Brassica</taxon>
    </lineage>
</organism>
<evidence type="ECO:0000313" key="1">
    <source>
        <dbReference type="EMBL" id="KAF3578632.1"/>
    </source>
</evidence>
<accession>A0ABQ7DL01</accession>
<dbReference type="Proteomes" id="UP000266723">
    <property type="component" value="Unassembled WGS sequence"/>
</dbReference>
<sequence>MRKWKEESSSFMRAILRDQKHRAPNLLSWTAEGYPLRKKSVAAAPLRRGLINFMEESLRYAPLVELTQQETSLPTFNRFAGLHAPMITVIKWDPEFYVGQLHFTGFHVVVPMLVITHPPIPAFNHVSSEHQKRFLLTRLLEAQLVKNGFVLY</sequence>
<reference evidence="1 2" key="1">
    <citation type="journal article" date="2020" name="BMC Genomics">
        <title>Intraspecific diversification of the crop wild relative Brassica cretica Lam. using demographic model selection.</title>
        <authorList>
            <person name="Kioukis A."/>
            <person name="Michalopoulou V.A."/>
            <person name="Briers L."/>
            <person name="Pirintsos S."/>
            <person name="Studholme D.J."/>
            <person name="Pavlidis P."/>
            <person name="Sarris P.F."/>
        </authorList>
    </citation>
    <scope>NUCLEOTIDE SEQUENCE [LARGE SCALE GENOMIC DNA]</scope>
    <source>
        <strain evidence="2">cv. PFS-1207/04</strain>
    </source>
</reference>
<gene>
    <name evidence="1" type="ORF">DY000_02034689</name>
</gene>